<dbReference type="SUPFAM" id="SSF52540">
    <property type="entry name" value="P-loop containing nucleoside triphosphate hydrolases"/>
    <property type="match status" value="1"/>
</dbReference>
<evidence type="ECO:0000256" key="3">
    <source>
        <dbReference type="PROSITE-ProRule" id="PRU00221"/>
    </source>
</evidence>
<dbReference type="SMART" id="SM00320">
    <property type="entry name" value="WD40"/>
    <property type="match status" value="7"/>
</dbReference>
<feature type="repeat" description="WD" evidence="3">
    <location>
        <begin position="1158"/>
        <end position="1199"/>
    </location>
</feature>
<dbReference type="Gene3D" id="2.130.10.10">
    <property type="entry name" value="YVTN repeat-like/Quinoprotein amine dehydrogenase"/>
    <property type="match status" value="4"/>
</dbReference>
<keyword evidence="4" id="KW-1133">Transmembrane helix</keyword>
<feature type="repeat" description="WD" evidence="3">
    <location>
        <begin position="943"/>
        <end position="984"/>
    </location>
</feature>
<organism evidence="6 7">
    <name type="scientific">Hohenbuehelia grisea</name>
    <dbReference type="NCBI Taxonomy" id="104357"/>
    <lineage>
        <taxon>Eukaryota</taxon>
        <taxon>Fungi</taxon>
        <taxon>Dikarya</taxon>
        <taxon>Basidiomycota</taxon>
        <taxon>Agaricomycotina</taxon>
        <taxon>Agaricomycetes</taxon>
        <taxon>Agaricomycetidae</taxon>
        <taxon>Agaricales</taxon>
        <taxon>Pleurotineae</taxon>
        <taxon>Pleurotaceae</taxon>
        <taxon>Hohenbuehelia</taxon>
    </lineage>
</organism>
<dbReference type="PROSITE" id="PS50082">
    <property type="entry name" value="WD_REPEATS_2"/>
    <property type="match status" value="7"/>
</dbReference>
<dbReference type="PANTHER" id="PTHR22847">
    <property type="entry name" value="WD40 REPEAT PROTEIN"/>
    <property type="match status" value="1"/>
</dbReference>
<reference evidence="7" key="1">
    <citation type="submission" date="2024-06" db="EMBL/GenBank/DDBJ databases">
        <title>Multi-omics analyses provide insights into the biosynthesis of the anticancer antibiotic pleurotin in Hohenbuehelia grisea.</title>
        <authorList>
            <person name="Weaver J.A."/>
            <person name="Alberti F."/>
        </authorList>
    </citation>
    <scope>NUCLEOTIDE SEQUENCE [LARGE SCALE GENOMIC DNA]</scope>
    <source>
        <strain evidence="7">T-177</strain>
    </source>
</reference>
<dbReference type="InterPro" id="IPR056884">
    <property type="entry name" value="NPHP3-like_N"/>
</dbReference>
<comment type="caution">
    <text evidence="6">The sequence shown here is derived from an EMBL/GenBank/DDBJ whole genome shotgun (WGS) entry which is preliminary data.</text>
</comment>
<dbReference type="Proteomes" id="UP001556367">
    <property type="component" value="Unassembled WGS sequence"/>
</dbReference>
<gene>
    <name evidence="6" type="ORF">HGRIS_003290</name>
</gene>
<dbReference type="InterPro" id="IPR011047">
    <property type="entry name" value="Quinoprotein_ADH-like_sf"/>
</dbReference>
<evidence type="ECO:0000259" key="5">
    <source>
        <dbReference type="PROSITE" id="PS50837"/>
    </source>
</evidence>
<feature type="repeat" description="WD" evidence="3">
    <location>
        <begin position="986"/>
        <end position="1027"/>
    </location>
</feature>
<keyword evidence="4" id="KW-0812">Transmembrane</keyword>
<dbReference type="CDD" id="cd00200">
    <property type="entry name" value="WD40"/>
    <property type="match status" value="1"/>
</dbReference>
<feature type="transmembrane region" description="Helical" evidence="4">
    <location>
        <begin position="781"/>
        <end position="810"/>
    </location>
</feature>
<feature type="domain" description="NACHT" evidence="5">
    <location>
        <begin position="354"/>
        <end position="498"/>
    </location>
</feature>
<dbReference type="EMBL" id="JASNQZ010000006">
    <property type="protein sequence ID" value="KAL0957198.1"/>
    <property type="molecule type" value="Genomic_DNA"/>
</dbReference>
<feature type="repeat" description="WD" evidence="3">
    <location>
        <begin position="1201"/>
        <end position="1236"/>
    </location>
</feature>
<dbReference type="PANTHER" id="PTHR22847:SF637">
    <property type="entry name" value="WD REPEAT DOMAIN 5B"/>
    <property type="match status" value="1"/>
</dbReference>
<evidence type="ECO:0000313" key="6">
    <source>
        <dbReference type="EMBL" id="KAL0957198.1"/>
    </source>
</evidence>
<dbReference type="PROSITE" id="PS00678">
    <property type="entry name" value="WD_REPEATS_1"/>
    <property type="match status" value="7"/>
</dbReference>
<keyword evidence="4" id="KW-0472">Membrane</keyword>
<keyword evidence="7" id="KW-1185">Reference proteome</keyword>
<protein>
    <recommendedName>
        <fullName evidence="5">NACHT domain-containing protein</fullName>
    </recommendedName>
</protein>
<evidence type="ECO:0000256" key="4">
    <source>
        <dbReference type="SAM" id="Phobius"/>
    </source>
</evidence>
<dbReference type="SUPFAM" id="SSF50998">
    <property type="entry name" value="Quinoprotein alcohol dehydrogenase-like"/>
    <property type="match status" value="1"/>
</dbReference>
<evidence type="ECO:0000313" key="7">
    <source>
        <dbReference type="Proteomes" id="UP001556367"/>
    </source>
</evidence>
<dbReference type="InterPro" id="IPR027417">
    <property type="entry name" value="P-loop_NTPase"/>
</dbReference>
<keyword evidence="1 3" id="KW-0853">WD repeat</keyword>
<feature type="repeat" description="WD" evidence="3">
    <location>
        <begin position="1072"/>
        <end position="1113"/>
    </location>
</feature>
<dbReference type="InterPro" id="IPR019775">
    <property type="entry name" value="WD40_repeat_CS"/>
</dbReference>
<keyword evidence="2" id="KW-0677">Repeat</keyword>
<dbReference type="Pfam" id="PF00400">
    <property type="entry name" value="WD40"/>
    <property type="match status" value="7"/>
</dbReference>
<feature type="repeat" description="WD" evidence="3">
    <location>
        <begin position="1029"/>
        <end position="1070"/>
    </location>
</feature>
<dbReference type="InterPro" id="IPR001680">
    <property type="entry name" value="WD40_rpt"/>
</dbReference>
<dbReference type="InterPro" id="IPR015943">
    <property type="entry name" value="WD40/YVTN_repeat-like_dom_sf"/>
</dbReference>
<feature type="repeat" description="WD" evidence="3">
    <location>
        <begin position="1115"/>
        <end position="1156"/>
    </location>
</feature>
<dbReference type="InterPro" id="IPR007111">
    <property type="entry name" value="NACHT_NTPase"/>
</dbReference>
<dbReference type="InterPro" id="IPR020472">
    <property type="entry name" value="WD40_PAC1"/>
</dbReference>
<dbReference type="PRINTS" id="PR00320">
    <property type="entry name" value="GPROTEINBRPT"/>
</dbReference>
<evidence type="ECO:0000256" key="1">
    <source>
        <dbReference type="ARBA" id="ARBA00022574"/>
    </source>
</evidence>
<evidence type="ECO:0000256" key="2">
    <source>
        <dbReference type="ARBA" id="ARBA00022737"/>
    </source>
</evidence>
<dbReference type="Pfam" id="PF24883">
    <property type="entry name" value="NPHP3_N"/>
    <property type="match status" value="1"/>
</dbReference>
<dbReference type="PROSITE" id="PS50294">
    <property type="entry name" value="WD_REPEATS_REGION"/>
    <property type="match status" value="7"/>
</dbReference>
<name>A0ABR3JMZ7_9AGAR</name>
<dbReference type="PROSITE" id="PS50837">
    <property type="entry name" value="NACHT"/>
    <property type="match status" value="1"/>
</dbReference>
<dbReference type="Gene3D" id="3.40.50.300">
    <property type="entry name" value="P-loop containing nucleotide triphosphate hydrolases"/>
    <property type="match status" value="1"/>
</dbReference>
<proteinExistence type="predicted"/>
<accession>A0ABR3JMZ7</accession>
<sequence length="1318" mass="146623">MSASTPDSRTQWIRVTFTYLKSSYLPRIPKSGLFTTTRRLCATLSVDGAIVIAYDLPLDDSKAPPITFLTKQLSTLDIKLFAKRNRHDDILLGDATELLDFGGQKTCEVSFMAPQDTEYPLSPNHSFVFELKRLEALDANETDIATMQKSLEINSRWIKALGHFNSLIRVVAPIVDSIPIAKPVVELVGLLGSVIEEVIKRNESVLRLVETIGQASVLMADWDDPDLDSQRPHQQRVYEALLPAINQSLRLLWTLSEGNIGKRLKESSINAVEASREQLDKLVHKLESNQSLDTQVAVFKSYTKITDLHDQSCLSTLPCGHFVGIEESKACLPNTRVDLLSQIREWALSPLSKRSLLLNGAAGKGKSAIMNAIALELEREGLATVLFFAFNRRVPDRSSAQLFPCWSKHLGQRNARFLKYLHDLEHYKRGNPDLVSQKNLLVQGLSDIDNGRPLIFVIDALDECPKHQARDMFVELRKLLVTGTLPSYVRFLFSSRADEEILSIFELDSPVGNSCLNIAIDNQKDTAHDIRKYVEAQLLHENPDVANLVDAVCEAAETLFECAAMLCRELAGSRRPISDHQALVERLAKEPRSLHTTYNGILNMYFGQDVGLLKLFPHVMSWILLLKSPQPREVLHGLADALGHNQQNIDKIINWLGALLSGTSIDGSPISPLHTSLRDFLVDPAKSRQFYVDLGSHAQEELAFACLRIMNTKLKFNMCQLPASFTLNADIEHLDKRVEKHILPDLRYACREVAYHLVAGIFSTDDRVLDSRLVQSSSTGVAVAMAFLVIGICLASWTALIVLLGLLVLYANRSKMSLSQPTRAPPVTTELGNFLQRKFLFWLEVHSCMQTQGEGPGSILSQLLQWTAATRCESLQPIISDFIKFEQRFRQGYLLSASQVYCSGLAFAPRHSEVARIYGPQFSERICVAAGYDWEWPQLEPRIIHNDSQVNAVAISPDGTRIVSGSYDKTIRIWDATTGEQVGEALRGHEAGVMSVAFSHDGTRIVSGSYDKTIRIWDATTGEQVGEALRGHEAGVMSVAFSHDGTRIVSGSYDKTIRIWDATTGEQVGEALRGHEAGVNSVAFSHDGTHIVSGSSDNTIRIWDATTGEQVGEALSGHDDWVRSVAFSHDGTRIVSGSSDNTIRIWDATTGEQVGEALRGHKAGVMSVAFSHDGTRIVSGSYDKTIRIWDATTGEQVGEALSGHDDWVRSVAFSHDGARIVSGSDDRTIRIWDATTDGMSPRPPSIPRPCRLLRSDEQWITLSLSAHHRAPILWIPHIFRQRPFLLYPCLKVCSRLPIVVVTIDEALLEWDWRKIKIH</sequence>